<dbReference type="PANTHER" id="PTHR22572">
    <property type="entry name" value="SUGAR-1-PHOSPHATE GUANYL TRANSFERASE"/>
    <property type="match status" value="1"/>
</dbReference>
<dbReference type="InterPro" id="IPR029044">
    <property type="entry name" value="Nucleotide-diphossugar_trans"/>
</dbReference>
<evidence type="ECO:0000259" key="1">
    <source>
        <dbReference type="Pfam" id="PF00483"/>
    </source>
</evidence>
<dbReference type="InterPro" id="IPR050486">
    <property type="entry name" value="Mannose-1P_guanyltransferase"/>
</dbReference>
<dbReference type="GO" id="GO:0016740">
    <property type="term" value="F:transferase activity"/>
    <property type="evidence" value="ECO:0007669"/>
    <property type="project" value="UniProtKB-KW"/>
</dbReference>
<dbReference type="CDD" id="cd04181">
    <property type="entry name" value="NTP_transferase"/>
    <property type="match status" value="1"/>
</dbReference>
<dbReference type="SUPFAM" id="SSF53448">
    <property type="entry name" value="Nucleotide-diphospho-sugar transferases"/>
    <property type="match status" value="1"/>
</dbReference>
<dbReference type="Gene3D" id="2.160.10.10">
    <property type="entry name" value="Hexapeptide repeat proteins"/>
    <property type="match status" value="1"/>
</dbReference>
<evidence type="ECO:0000313" key="2">
    <source>
        <dbReference type="EMBL" id="SNB70335.1"/>
    </source>
</evidence>
<accession>A0A212RDE5</accession>
<dbReference type="RefSeq" id="WP_088571863.1">
    <property type="nucleotide sequence ID" value="NZ_FYEK01000044.1"/>
</dbReference>
<dbReference type="AlphaFoldDB" id="A0A212RDE5"/>
<keyword evidence="2" id="KW-0808">Transferase</keyword>
<sequence>MKAVIPVAGFGTRLRPHTYSKPKPLINVAGKPFLGYIVEKLAALNPEEYIFIVGYLGEQIQQYVDSTYRLPARYVEQKELLGQAHALWLARDHIDGPIVIIFADTLFEADLRDLDPKDADGIAFVKEVEDPRRFGVVELDARGYVTRFVEKPASLENRLAVIGMYYIRNGPLLVKACEELMARGIRTRGEYFLTDALNIFLEYGQRLRVREVNVWVDCGTPEAVLETNRYLLAHGHDNSREAQREGVVIIPPVFISPTAHVRHAVIGPYATIADGCFIENAIIRDSIVDSGARIVNAILEGSLIGRDAYVGGRFRRFNVGDSSSIDFT</sequence>
<reference evidence="3" key="1">
    <citation type="submission" date="2017-06" db="EMBL/GenBank/DDBJ databases">
        <authorList>
            <person name="Varghese N."/>
            <person name="Submissions S."/>
        </authorList>
    </citation>
    <scope>NUCLEOTIDE SEQUENCE [LARGE SCALE GENOMIC DNA]</scope>
    <source>
        <strain evidence="3">JAD2</strain>
    </source>
</reference>
<dbReference type="Proteomes" id="UP000197025">
    <property type="component" value="Unassembled WGS sequence"/>
</dbReference>
<dbReference type="InterPro" id="IPR005835">
    <property type="entry name" value="NTP_transferase_dom"/>
</dbReference>
<organism evidence="2 3">
    <name type="scientific">Thermoflexus hugenholtzii JAD2</name>
    <dbReference type="NCBI Taxonomy" id="877466"/>
    <lineage>
        <taxon>Bacteria</taxon>
        <taxon>Bacillati</taxon>
        <taxon>Chloroflexota</taxon>
        <taxon>Thermoflexia</taxon>
        <taxon>Thermoflexales</taxon>
        <taxon>Thermoflexaceae</taxon>
        <taxon>Thermoflexus</taxon>
    </lineage>
</organism>
<protein>
    <submittedName>
        <fullName evidence="2">Glucose-1-phosphate thymidylyltransferase</fullName>
    </submittedName>
</protein>
<dbReference type="Pfam" id="PF00483">
    <property type="entry name" value="NTP_transferase"/>
    <property type="match status" value="1"/>
</dbReference>
<dbReference type="Gene3D" id="3.90.550.10">
    <property type="entry name" value="Spore Coat Polysaccharide Biosynthesis Protein SpsA, Chain A"/>
    <property type="match status" value="1"/>
</dbReference>
<dbReference type="EMBL" id="FYEK01000044">
    <property type="protein sequence ID" value="SNB70335.1"/>
    <property type="molecule type" value="Genomic_DNA"/>
</dbReference>
<name>A0A212RDE5_9CHLR</name>
<evidence type="ECO:0000313" key="3">
    <source>
        <dbReference type="Proteomes" id="UP000197025"/>
    </source>
</evidence>
<gene>
    <name evidence="2" type="ORF">SAMN02746019_00012060</name>
</gene>
<proteinExistence type="predicted"/>
<dbReference type="InParanoid" id="A0A212RDE5"/>
<dbReference type="OrthoDB" id="9803871at2"/>
<keyword evidence="3" id="KW-1185">Reference proteome</keyword>
<feature type="domain" description="Nucleotidyl transferase" evidence="1">
    <location>
        <begin position="2"/>
        <end position="231"/>
    </location>
</feature>